<feature type="region of interest" description="Disordered" evidence="1">
    <location>
        <begin position="36"/>
        <end position="65"/>
    </location>
</feature>
<protein>
    <submittedName>
        <fullName evidence="2">Uncharacterized protein</fullName>
    </submittedName>
</protein>
<dbReference type="Gramene" id="rna-AYBTSS11_LOCUS24655">
    <property type="protein sequence ID" value="CAJ1972604.1"/>
    <property type="gene ID" value="gene-AYBTSS11_LOCUS24655"/>
</dbReference>
<evidence type="ECO:0000313" key="2">
    <source>
        <dbReference type="EMBL" id="CAJ1972604.1"/>
    </source>
</evidence>
<dbReference type="EMBL" id="OY731405">
    <property type="protein sequence ID" value="CAJ1972604.1"/>
    <property type="molecule type" value="Genomic_DNA"/>
</dbReference>
<gene>
    <name evidence="2" type="ORF">AYBTSS11_LOCUS24655</name>
</gene>
<organism evidence="2 3">
    <name type="scientific">Sphenostylis stenocarpa</name>
    <dbReference type="NCBI Taxonomy" id="92480"/>
    <lineage>
        <taxon>Eukaryota</taxon>
        <taxon>Viridiplantae</taxon>
        <taxon>Streptophyta</taxon>
        <taxon>Embryophyta</taxon>
        <taxon>Tracheophyta</taxon>
        <taxon>Spermatophyta</taxon>
        <taxon>Magnoliopsida</taxon>
        <taxon>eudicotyledons</taxon>
        <taxon>Gunneridae</taxon>
        <taxon>Pentapetalae</taxon>
        <taxon>rosids</taxon>
        <taxon>fabids</taxon>
        <taxon>Fabales</taxon>
        <taxon>Fabaceae</taxon>
        <taxon>Papilionoideae</taxon>
        <taxon>50 kb inversion clade</taxon>
        <taxon>NPAAA clade</taxon>
        <taxon>indigoferoid/millettioid clade</taxon>
        <taxon>Phaseoleae</taxon>
        <taxon>Sphenostylis</taxon>
    </lineage>
</organism>
<evidence type="ECO:0000313" key="3">
    <source>
        <dbReference type="Proteomes" id="UP001189624"/>
    </source>
</evidence>
<dbReference type="AlphaFoldDB" id="A0AA86SX78"/>
<sequence>MHGNLKADFLHKFSDPNGREVSIFILASLTQDKLIEKPPPKGVHRAGPISDLGGPSGPYNPAEYDLQNKFPRAYRNPSFV</sequence>
<evidence type="ECO:0000256" key="1">
    <source>
        <dbReference type="SAM" id="MobiDB-lite"/>
    </source>
</evidence>
<accession>A0AA86SX78</accession>
<reference evidence="2" key="1">
    <citation type="submission" date="2023-10" db="EMBL/GenBank/DDBJ databases">
        <authorList>
            <person name="Domelevo Entfellner J.-B."/>
        </authorList>
    </citation>
    <scope>NUCLEOTIDE SEQUENCE</scope>
</reference>
<dbReference type="Proteomes" id="UP001189624">
    <property type="component" value="Chromosome 8"/>
</dbReference>
<proteinExistence type="predicted"/>
<name>A0AA86SX78_9FABA</name>
<keyword evidence="3" id="KW-1185">Reference proteome</keyword>